<feature type="domain" description="Major facilitator superfamily (MFS) profile" evidence="7">
    <location>
        <begin position="125"/>
        <end position="618"/>
    </location>
</feature>
<feature type="transmembrane region" description="Helical" evidence="6">
    <location>
        <begin position="190"/>
        <end position="208"/>
    </location>
</feature>
<comment type="caution">
    <text evidence="8">The sequence shown here is derived from an EMBL/GenBank/DDBJ whole genome shotgun (WGS) entry which is preliminary data.</text>
</comment>
<feature type="transmembrane region" description="Helical" evidence="6">
    <location>
        <begin position="491"/>
        <end position="514"/>
    </location>
</feature>
<feature type="transmembrane region" description="Helical" evidence="6">
    <location>
        <begin position="159"/>
        <end position="178"/>
    </location>
</feature>
<feature type="transmembrane region" description="Helical" evidence="6">
    <location>
        <begin position="596"/>
        <end position="614"/>
    </location>
</feature>
<dbReference type="GO" id="GO:0005886">
    <property type="term" value="C:plasma membrane"/>
    <property type="evidence" value="ECO:0007669"/>
    <property type="project" value="TreeGrafter"/>
</dbReference>
<feature type="compositionally biased region" description="Basic and acidic residues" evidence="5">
    <location>
        <begin position="20"/>
        <end position="30"/>
    </location>
</feature>
<dbReference type="PANTHER" id="PTHR23501:SF43">
    <property type="entry name" value="MULTIDRUG TRANSPORTER, PUTATIVE (AFU_ORTHOLOGUE AFUA_6G03040)-RELATED"/>
    <property type="match status" value="1"/>
</dbReference>
<evidence type="ECO:0000256" key="1">
    <source>
        <dbReference type="ARBA" id="ARBA00004141"/>
    </source>
</evidence>
<comment type="subcellular location">
    <subcellularLocation>
        <location evidence="1">Membrane</location>
        <topology evidence="1">Multi-pass membrane protein</topology>
    </subcellularLocation>
</comment>
<feature type="region of interest" description="Disordered" evidence="5">
    <location>
        <begin position="1"/>
        <end position="40"/>
    </location>
</feature>
<dbReference type="AlphaFoldDB" id="A0A420J0U6"/>
<dbReference type="InterPro" id="IPR020846">
    <property type="entry name" value="MFS_dom"/>
</dbReference>
<feature type="transmembrane region" description="Helical" evidence="6">
    <location>
        <begin position="278"/>
        <end position="298"/>
    </location>
</feature>
<feature type="transmembrane region" description="Helical" evidence="6">
    <location>
        <begin position="214"/>
        <end position="232"/>
    </location>
</feature>
<evidence type="ECO:0000313" key="8">
    <source>
        <dbReference type="EMBL" id="RKF80384.1"/>
    </source>
</evidence>
<feature type="transmembrane region" description="Helical" evidence="6">
    <location>
        <begin position="459"/>
        <end position="479"/>
    </location>
</feature>
<evidence type="ECO:0000256" key="6">
    <source>
        <dbReference type="SAM" id="Phobius"/>
    </source>
</evidence>
<keyword evidence="9" id="KW-1185">Reference proteome</keyword>
<dbReference type="Gene3D" id="1.20.1720.10">
    <property type="entry name" value="Multidrug resistance protein D"/>
    <property type="match status" value="1"/>
</dbReference>
<feature type="transmembrane region" description="Helical" evidence="6">
    <location>
        <begin position="347"/>
        <end position="370"/>
    </location>
</feature>
<gene>
    <name evidence="8" type="ORF">GcM3_046005</name>
</gene>
<dbReference type="SUPFAM" id="SSF103473">
    <property type="entry name" value="MFS general substrate transporter"/>
    <property type="match status" value="1"/>
</dbReference>
<dbReference type="InterPro" id="IPR036259">
    <property type="entry name" value="MFS_trans_sf"/>
</dbReference>
<dbReference type="GO" id="GO:0022857">
    <property type="term" value="F:transmembrane transporter activity"/>
    <property type="evidence" value="ECO:0007669"/>
    <property type="project" value="InterPro"/>
</dbReference>
<feature type="transmembrane region" description="Helical" evidence="6">
    <location>
        <begin position="390"/>
        <end position="413"/>
    </location>
</feature>
<protein>
    <submittedName>
        <fullName evidence="8">Efflux pump dotC</fullName>
    </submittedName>
</protein>
<feature type="transmembrane region" description="Helical" evidence="6">
    <location>
        <begin position="433"/>
        <end position="452"/>
    </location>
</feature>
<keyword evidence="3 6" id="KW-1133">Transmembrane helix</keyword>
<sequence length="634" mass="68530">MTNSRSRLGSAPDKILSNSIKERKDTDQPAKSRKFPPTDLSFFQSPANKSSIQIPAELIQFNEVDRSIDLEFPIAETWRGKHKNMEKHNSTSIPDLDEAVSTARNIQYDPRTAMRPLEGSRLVIVVFTLVFGLFLSTVETSITATALVSIGIYFGDSSMTSWVVLSYLLTYMGFSVIFARLSDAIGRKSAILLSWFLFAVFSLASGLATSLTQLIIFRSFQGIGGSGLFTMAMTVAPQVTPAKYWGALSGALGAALACSSLAGPVLGGVITQKVGWRWIYLYNAPIAVVMIIPFLIAWPKSPSRDDQPKGLLLTQIDVPGALLLLAASTLLVFALDQGGGYRLTWTGPIILSSLIVSAVCWVLFVGWISFIETGKCKINIKPIFPLKSAIARPIGPAIIMSFLTGIPFFIVMINLPIRFQLLNGNSPTMAGVHLMPLLAFSALGSAVGGLLSINKNRTYYTLVVASTLMCIGTGLLSRIPLSREIPPQQYLYQAILGFSIGLSLSSITVMTGLASDFASVASVNGAVNQARVLGGSIGLSVANIILNNMISSELAPLLTPTEIKDLRQSLSTIINLAPSKQIAVVRVFANSFNSQMLVCLYLSIAGFFIVHFTWQREPASVEAHKEQQQAMANN</sequence>
<evidence type="ECO:0000256" key="3">
    <source>
        <dbReference type="ARBA" id="ARBA00022989"/>
    </source>
</evidence>
<dbReference type="InterPro" id="IPR011701">
    <property type="entry name" value="MFS"/>
</dbReference>
<evidence type="ECO:0000256" key="2">
    <source>
        <dbReference type="ARBA" id="ARBA00022692"/>
    </source>
</evidence>
<feature type="transmembrane region" description="Helical" evidence="6">
    <location>
        <begin position="244"/>
        <end position="266"/>
    </location>
</feature>
<dbReference type="PANTHER" id="PTHR23501">
    <property type="entry name" value="MAJOR FACILITATOR SUPERFAMILY"/>
    <property type="match status" value="1"/>
</dbReference>
<dbReference type="Gene3D" id="1.20.1250.20">
    <property type="entry name" value="MFS general substrate transporter like domains"/>
    <property type="match status" value="1"/>
</dbReference>
<evidence type="ECO:0000256" key="5">
    <source>
        <dbReference type="SAM" id="MobiDB-lite"/>
    </source>
</evidence>
<dbReference type="PRINTS" id="PR01036">
    <property type="entry name" value="TCRTETB"/>
</dbReference>
<dbReference type="STRING" id="62708.A0A420J0U6"/>
<evidence type="ECO:0000256" key="4">
    <source>
        <dbReference type="ARBA" id="ARBA00023136"/>
    </source>
</evidence>
<keyword evidence="4 6" id="KW-0472">Membrane</keyword>
<keyword evidence="2 6" id="KW-0812">Transmembrane</keyword>
<dbReference type="EMBL" id="MCBQ01004609">
    <property type="protein sequence ID" value="RKF80384.1"/>
    <property type="molecule type" value="Genomic_DNA"/>
</dbReference>
<dbReference type="PROSITE" id="PS50850">
    <property type="entry name" value="MFS"/>
    <property type="match status" value="1"/>
</dbReference>
<dbReference type="Pfam" id="PF07690">
    <property type="entry name" value="MFS_1"/>
    <property type="match status" value="1"/>
</dbReference>
<dbReference type="Proteomes" id="UP000283383">
    <property type="component" value="Unassembled WGS sequence"/>
</dbReference>
<feature type="transmembrane region" description="Helical" evidence="6">
    <location>
        <begin position="310"/>
        <end position="335"/>
    </location>
</feature>
<reference evidence="8 9" key="1">
    <citation type="journal article" date="2018" name="BMC Genomics">
        <title>Comparative genome analyses reveal sequence features reflecting distinct modes of host-adaptation between dicot and monocot powdery mildew.</title>
        <authorList>
            <person name="Wu Y."/>
            <person name="Ma X."/>
            <person name="Pan Z."/>
            <person name="Kale S.D."/>
            <person name="Song Y."/>
            <person name="King H."/>
            <person name="Zhang Q."/>
            <person name="Presley C."/>
            <person name="Deng X."/>
            <person name="Wei C.I."/>
            <person name="Xiao S."/>
        </authorList>
    </citation>
    <scope>NUCLEOTIDE SEQUENCE [LARGE SCALE GENOMIC DNA]</scope>
    <source>
        <strain evidence="8">UMSG3</strain>
    </source>
</reference>
<evidence type="ECO:0000259" key="7">
    <source>
        <dbReference type="PROSITE" id="PS50850"/>
    </source>
</evidence>
<organism evidence="8 9">
    <name type="scientific">Golovinomyces cichoracearum</name>
    <dbReference type="NCBI Taxonomy" id="62708"/>
    <lineage>
        <taxon>Eukaryota</taxon>
        <taxon>Fungi</taxon>
        <taxon>Dikarya</taxon>
        <taxon>Ascomycota</taxon>
        <taxon>Pezizomycotina</taxon>
        <taxon>Leotiomycetes</taxon>
        <taxon>Erysiphales</taxon>
        <taxon>Erysiphaceae</taxon>
        <taxon>Golovinomyces</taxon>
    </lineage>
</organism>
<feature type="transmembrane region" description="Helical" evidence="6">
    <location>
        <begin position="122"/>
        <end position="153"/>
    </location>
</feature>
<evidence type="ECO:0000313" key="9">
    <source>
        <dbReference type="Proteomes" id="UP000283383"/>
    </source>
</evidence>
<accession>A0A420J0U6</accession>
<name>A0A420J0U6_9PEZI</name>
<proteinExistence type="predicted"/>